<evidence type="ECO:0000313" key="2">
    <source>
        <dbReference type="Proteomes" id="UP000305539"/>
    </source>
</evidence>
<evidence type="ECO:0008006" key="3">
    <source>
        <dbReference type="Google" id="ProtNLM"/>
    </source>
</evidence>
<evidence type="ECO:0000313" key="1">
    <source>
        <dbReference type="EMBL" id="TKC80194.1"/>
    </source>
</evidence>
<dbReference type="Gene3D" id="2.20.110.10">
    <property type="entry name" value="Histone H3 K4-specific methyltransferase SET7/9 N-terminal domain"/>
    <property type="match status" value="1"/>
</dbReference>
<dbReference type="OrthoDB" id="8611523at2"/>
<accession>A0A4U1HLC0</accession>
<proteinExistence type="predicted"/>
<dbReference type="Proteomes" id="UP000305539">
    <property type="component" value="Unassembled WGS sequence"/>
</dbReference>
<dbReference type="AlphaFoldDB" id="A0A4U1HLC0"/>
<comment type="caution">
    <text evidence="1">The sequence shown here is derived from an EMBL/GenBank/DDBJ whole genome shotgun (WGS) entry which is preliminary data.</text>
</comment>
<dbReference type="Pfam" id="PF07661">
    <property type="entry name" value="MORN_2"/>
    <property type="match status" value="2"/>
</dbReference>
<protein>
    <recommendedName>
        <fullName evidence="3">Toxin-antitoxin system YwqK family antitoxin</fullName>
    </recommendedName>
</protein>
<dbReference type="InterPro" id="IPR011652">
    <property type="entry name" value="MORN_2"/>
</dbReference>
<dbReference type="RefSeq" id="WP_136898630.1">
    <property type="nucleotide sequence ID" value="NZ_SWJE01000021.1"/>
</dbReference>
<dbReference type="SUPFAM" id="SSF82185">
    <property type="entry name" value="Histone H3 K4-specific methyltransferase SET7/9 N-terminal domain"/>
    <property type="match status" value="1"/>
</dbReference>
<sequence>MADLEIAEVFHESGSLRFRYTRYLVPDGSRWIRHGLFVAYQENGAIASEGTYEHGLEHGPWKDFHPNGQLAALGRYDRGIEIEPWQHWDADGRPEI</sequence>
<name>A0A4U1HLC0_9BURK</name>
<organism evidence="1 2">
    <name type="scientific">Trinickia terrae</name>
    <dbReference type="NCBI Taxonomy" id="2571161"/>
    <lineage>
        <taxon>Bacteria</taxon>
        <taxon>Pseudomonadati</taxon>
        <taxon>Pseudomonadota</taxon>
        <taxon>Betaproteobacteria</taxon>
        <taxon>Burkholderiales</taxon>
        <taxon>Burkholderiaceae</taxon>
        <taxon>Trinickia</taxon>
    </lineage>
</organism>
<dbReference type="EMBL" id="SWJE01000021">
    <property type="protein sequence ID" value="TKC80194.1"/>
    <property type="molecule type" value="Genomic_DNA"/>
</dbReference>
<reference evidence="1 2" key="1">
    <citation type="submission" date="2019-04" db="EMBL/GenBank/DDBJ databases">
        <title>Trinickia sp. 7GSK02, isolated from subtropical forest soil.</title>
        <authorList>
            <person name="Gao Z.-H."/>
            <person name="Qiu L.-H."/>
        </authorList>
    </citation>
    <scope>NUCLEOTIDE SEQUENCE [LARGE SCALE GENOMIC DNA]</scope>
    <source>
        <strain evidence="1 2">7GSK02</strain>
    </source>
</reference>
<gene>
    <name evidence="1" type="ORF">FAZ69_29510</name>
</gene>
<keyword evidence="2" id="KW-1185">Reference proteome</keyword>